<dbReference type="Proteomes" id="UP000288086">
    <property type="component" value="Unassembled WGS sequence"/>
</dbReference>
<keyword evidence="1 5" id="KW-0806">Transcription termination</keyword>
<evidence type="ECO:0000256" key="1">
    <source>
        <dbReference type="ARBA" id="ARBA00022472"/>
    </source>
</evidence>
<dbReference type="CDD" id="cd06091">
    <property type="entry name" value="KOW_NusG"/>
    <property type="match status" value="1"/>
</dbReference>
<keyword evidence="11" id="KW-1185">Reference proteome</keyword>
<dbReference type="PRINTS" id="PR00338">
    <property type="entry name" value="NUSGTNSCPFCT"/>
</dbReference>
<evidence type="ECO:0000259" key="9">
    <source>
        <dbReference type="SMART" id="SM00739"/>
    </source>
</evidence>
<evidence type="ECO:0000259" key="8">
    <source>
        <dbReference type="SMART" id="SM00738"/>
    </source>
</evidence>
<dbReference type="InterPro" id="IPR047050">
    <property type="entry name" value="NGN"/>
</dbReference>
<proteinExistence type="inferred from homology"/>
<organism evidence="10 11">
    <name type="scientific">Candidatus Electrothrix communis</name>
    <dbReference type="NCBI Taxonomy" id="1859133"/>
    <lineage>
        <taxon>Bacteria</taxon>
        <taxon>Pseudomonadati</taxon>
        <taxon>Thermodesulfobacteriota</taxon>
        <taxon>Desulfobulbia</taxon>
        <taxon>Desulfobulbales</taxon>
        <taxon>Desulfobulbaceae</taxon>
        <taxon>Candidatus Electrothrix</taxon>
    </lineage>
</organism>
<keyword evidence="3 5" id="KW-0805">Transcription regulation</keyword>
<keyword evidence="4 5" id="KW-0804">Transcription</keyword>
<dbReference type="GO" id="GO:0006353">
    <property type="term" value="P:DNA-templated transcription termination"/>
    <property type="evidence" value="ECO:0007669"/>
    <property type="project" value="UniProtKB-UniRule"/>
</dbReference>
<keyword evidence="2 5" id="KW-0889">Transcription antitermination</keyword>
<dbReference type="CDD" id="cd09891">
    <property type="entry name" value="NGN_Bact_1"/>
    <property type="match status" value="1"/>
</dbReference>
<gene>
    <name evidence="5" type="primary">nusG</name>
    <name evidence="10" type="ORF">VT98_10256</name>
</gene>
<evidence type="ECO:0000256" key="7">
    <source>
        <dbReference type="RuleBase" id="RU000538"/>
    </source>
</evidence>
<evidence type="ECO:0000313" key="11">
    <source>
        <dbReference type="Proteomes" id="UP000288086"/>
    </source>
</evidence>
<comment type="function">
    <text evidence="5 7">Participates in transcription elongation, termination and antitermination.</text>
</comment>
<dbReference type="Gene3D" id="3.30.70.940">
    <property type="entry name" value="NusG, N-terminal domain"/>
    <property type="match status" value="1"/>
</dbReference>
<dbReference type="InterPro" id="IPR014722">
    <property type="entry name" value="Rib_uL2_dom2"/>
</dbReference>
<sequence length="188" mass="21107">MAKKWYIVHTHTGFEVKVKATLEDNIRQAGQGELFGDILVPTEQVVEMVKGERKTSERKFFPGYILVQMEMNEHSWHTVMETQRVTGFVGVNSGQSAAAGGQVYKLIPSLTEQEANKIIMRIEEGAEKPIPKVVFEVGDIVRVTEGPFANFEGTVDEVFPDKGRVRVMVSIFGRSTPVELEYMQVSNN</sequence>
<dbReference type="Pfam" id="PF02357">
    <property type="entry name" value="NusG"/>
    <property type="match status" value="1"/>
</dbReference>
<accession>A0A3S3RCR7</accession>
<dbReference type="PROSITE" id="PS01014">
    <property type="entry name" value="NUSG"/>
    <property type="match status" value="1"/>
</dbReference>
<dbReference type="GO" id="GO:0031564">
    <property type="term" value="P:transcription antitermination"/>
    <property type="evidence" value="ECO:0007669"/>
    <property type="project" value="UniProtKB-UniRule"/>
</dbReference>
<feature type="domain" description="KOW" evidence="9">
    <location>
        <begin position="134"/>
        <end position="161"/>
    </location>
</feature>
<dbReference type="EMBL" id="MTKP01000025">
    <property type="protein sequence ID" value="RWX49624.1"/>
    <property type="molecule type" value="Genomic_DNA"/>
</dbReference>
<dbReference type="GO" id="GO:0006354">
    <property type="term" value="P:DNA-templated transcription elongation"/>
    <property type="evidence" value="ECO:0007669"/>
    <property type="project" value="UniProtKB-UniRule"/>
</dbReference>
<comment type="caution">
    <text evidence="10">The sequence shown here is derived from an EMBL/GenBank/DDBJ whole genome shotgun (WGS) entry which is preliminary data.</text>
</comment>
<reference evidence="10 11" key="1">
    <citation type="submission" date="2017-01" db="EMBL/GenBank/DDBJ databases">
        <title>The cable genome- insights into the physiology and evolution of filamentous bacteria capable of sulfide oxidation via long distance electron transfer.</title>
        <authorList>
            <person name="Schreiber L."/>
            <person name="Bjerg J.T."/>
            <person name="Boggild A."/>
            <person name="Van De Vossenberg J."/>
            <person name="Meysman F."/>
            <person name="Nielsen L.P."/>
            <person name="Schramm A."/>
            <person name="Kjeldsen K.U."/>
        </authorList>
    </citation>
    <scope>NUCLEOTIDE SEQUENCE [LARGE SCALE GENOMIC DNA]</scope>
    <source>
        <strain evidence="10">A1</strain>
    </source>
</reference>
<comment type="similarity">
    <text evidence="5 7">Belongs to the NusG family.</text>
</comment>
<dbReference type="HAMAP" id="MF_00948">
    <property type="entry name" value="NusG"/>
    <property type="match status" value="1"/>
</dbReference>
<dbReference type="InterPro" id="IPR015869">
    <property type="entry name" value="Transcrpt_antiterm_NusG_bac_CS"/>
</dbReference>
<evidence type="ECO:0000256" key="6">
    <source>
        <dbReference type="NCBIfam" id="TIGR00922"/>
    </source>
</evidence>
<dbReference type="SUPFAM" id="SSF82679">
    <property type="entry name" value="N-utilization substance G protein NusG, N-terminal domain"/>
    <property type="match status" value="1"/>
</dbReference>
<dbReference type="AlphaFoldDB" id="A0A3S3RCR7"/>
<evidence type="ECO:0000256" key="4">
    <source>
        <dbReference type="ARBA" id="ARBA00023163"/>
    </source>
</evidence>
<dbReference type="NCBIfam" id="TIGR00922">
    <property type="entry name" value="nusG"/>
    <property type="match status" value="1"/>
</dbReference>
<dbReference type="InterPro" id="IPR036735">
    <property type="entry name" value="NGN_dom_sf"/>
</dbReference>
<dbReference type="FunFam" id="2.30.30.30:FF:000002">
    <property type="entry name" value="Transcription termination/antitermination factor NusG"/>
    <property type="match status" value="1"/>
</dbReference>
<evidence type="ECO:0000256" key="3">
    <source>
        <dbReference type="ARBA" id="ARBA00023015"/>
    </source>
</evidence>
<dbReference type="SUPFAM" id="SSF50104">
    <property type="entry name" value="Translation proteins SH3-like domain"/>
    <property type="match status" value="1"/>
</dbReference>
<dbReference type="PANTHER" id="PTHR30265:SF2">
    <property type="entry name" value="TRANSCRIPTION TERMINATION_ANTITERMINATION PROTEIN NUSG"/>
    <property type="match status" value="1"/>
</dbReference>
<dbReference type="Gene3D" id="2.30.30.30">
    <property type="match status" value="1"/>
</dbReference>
<dbReference type="Pfam" id="PF00467">
    <property type="entry name" value="KOW"/>
    <property type="match status" value="1"/>
</dbReference>
<dbReference type="InterPro" id="IPR005824">
    <property type="entry name" value="KOW"/>
</dbReference>
<dbReference type="PANTHER" id="PTHR30265">
    <property type="entry name" value="RHO-INTERACTING TRANSCRIPTION TERMINATION FACTOR NUSG"/>
    <property type="match status" value="1"/>
</dbReference>
<dbReference type="InterPro" id="IPR006645">
    <property type="entry name" value="NGN-like_dom"/>
</dbReference>
<dbReference type="GO" id="GO:0032784">
    <property type="term" value="P:regulation of DNA-templated transcription elongation"/>
    <property type="evidence" value="ECO:0007669"/>
    <property type="project" value="InterPro"/>
</dbReference>
<evidence type="ECO:0000256" key="5">
    <source>
        <dbReference type="HAMAP-Rule" id="MF_00948"/>
    </source>
</evidence>
<dbReference type="InterPro" id="IPR008991">
    <property type="entry name" value="Translation_prot_SH3-like_sf"/>
</dbReference>
<dbReference type="GO" id="GO:0005829">
    <property type="term" value="C:cytosol"/>
    <property type="evidence" value="ECO:0007669"/>
    <property type="project" value="UniProtKB-ARBA"/>
</dbReference>
<dbReference type="SMART" id="SM00739">
    <property type="entry name" value="KOW"/>
    <property type="match status" value="1"/>
</dbReference>
<dbReference type="SMART" id="SM00738">
    <property type="entry name" value="NGN"/>
    <property type="match status" value="1"/>
</dbReference>
<dbReference type="InterPro" id="IPR001062">
    <property type="entry name" value="Transcrpt_antiterm_NusG"/>
</dbReference>
<feature type="domain" description="NusG-like N-terminal" evidence="8">
    <location>
        <begin position="2"/>
        <end position="122"/>
    </location>
</feature>
<evidence type="ECO:0000256" key="2">
    <source>
        <dbReference type="ARBA" id="ARBA00022814"/>
    </source>
</evidence>
<evidence type="ECO:0000313" key="10">
    <source>
        <dbReference type="EMBL" id="RWX49624.1"/>
    </source>
</evidence>
<protein>
    <recommendedName>
        <fullName evidence="5 6">Transcription termination/antitermination protein NusG</fullName>
    </recommendedName>
</protein>
<name>A0A3S3RCR7_9BACT</name>
<dbReference type="InterPro" id="IPR043425">
    <property type="entry name" value="NusG-like"/>
</dbReference>